<organism evidence="1 2">
    <name type="scientific">Caerostris extrusa</name>
    <name type="common">Bark spider</name>
    <name type="synonym">Caerostris bankana</name>
    <dbReference type="NCBI Taxonomy" id="172846"/>
    <lineage>
        <taxon>Eukaryota</taxon>
        <taxon>Metazoa</taxon>
        <taxon>Ecdysozoa</taxon>
        <taxon>Arthropoda</taxon>
        <taxon>Chelicerata</taxon>
        <taxon>Arachnida</taxon>
        <taxon>Araneae</taxon>
        <taxon>Araneomorphae</taxon>
        <taxon>Entelegynae</taxon>
        <taxon>Araneoidea</taxon>
        <taxon>Araneidae</taxon>
        <taxon>Caerostris</taxon>
    </lineage>
</organism>
<protein>
    <submittedName>
        <fullName evidence="1">Uncharacterized protein</fullName>
    </submittedName>
</protein>
<dbReference type="EMBL" id="BPLR01016015">
    <property type="protein sequence ID" value="GIY80492.1"/>
    <property type="molecule type" value="Genomic_DNA"/>
</dbReference>
<dbReference type="AlphaFoldDB" id="A0AAV4WCX3"/>
<sequence>MRVFSLAKHCSPNASPNGPFIQGVSKGCLRLCVCWKKQWEKTPGSRTRPAHWITSHTTMRTRCQSDKLFGNSESLKVRQNQGQRTQILDLSGPFRTPAEPRVRNHINIMGSSSSSFHTLMSTNSTVKCKYML</sequence>
<evidence type="ECO:0000313" key="2">
    <source>
        <dbReference type="Proteomes" id="UP001054945"/>
    </source>
</evidence>
<proteinExistence type="predicted"/>
<comment type="caution">
    <text evidence="1">The sequence shown here is derived from an EMBL/GenBank/DDBJ whole genome shotgun (WGS) entry which is preliminary data.</text>
</comment>
<dbReference type="Proteomes" id="UP001054945">
    <property type="component" value="Unassembled WGS sequence"/>
</dbReference>
<name>A0AAV4WCX3_CAEEX</name>
<keyword evidence="2" id="KW-1185">Reference proteome</keyword>
<reference evidence="1 2" key="1">
    <citation type="submission" date="2021-06" db="EMBL/GenBank/DDBJ databases">
        <title>Caerostris extrusa draft genome.</title>
        <authorList>
            <person name="Kono N."/>
            <person name="Arakawa K."/>
        </authorList>
    </citation>
    <scope>NUCLEOTIDE SEQUENCE [LARGE SCALE GENOMIC DNA]</scope>
</reference>
<accession>A0AAV4WCX3</accession>
<evidence type="ECO:0000313" key="1">
    <source>
        <dbReference type="EMBL" id="GIY80492.1"/>
    </source>
</evidence>
<gene>
    <name evidence="1" type="ORF">CEXT_642181</name>
</gene>